<evidence type="ECO:0000313" key="1">
    <source>
        <dbReference type="EMBL" id="KIL79963.1"/>
    </source>
</evidence>
<sequence>MVRGLWEHLLSATFIAGRLPPLLSGTPLKNKPFPSALA</sequence>
<organism evidence="1 2">
    <name type="scientific">Bacillus badius</name>
    <dbReference type="NCBI Taxonomy" id="1455"/>
    <lineage>
        <taxon>Bacteria</taxon>
        <taxon>Bacillati</taxon>
        <taxon>Bacillota</taxon>
        <taxon>Bacilli</taxon>
        <taxon>Bacillales</taxon>
        <taxon>Bacillaceae</taxon>
        <taxon>Pseudobacillus</taxon>
    </lineage>
</organism>
<dbReference type="EMBL" id="JXLP01000002">
    <property type="protein sequence ID" value="KIL79963.1"/>
    <property type="molecule type" value="Genomic_DNA"/>
</dbReference>
<accession>A0ABR5AZ03</accession>
<proteinExistence type="predicted"/>
<protein>
    <submittedName>
        <fullName evidence="1">Uncharacterized protein</fullName>
    </submittedName>
</protein>
<name>A0ABR5AZ03_BACBA</name>
<keyword evidence="2" id="KW-1185">Reference proteome</keyword>
<comment type="caution">
    <text evidence="1">The sequence shown here is derived from an EMBL/GenBank/DDBJ whole genome shotgun (WGS) entry which is preliminary data.</text>
</comment>
<reference evidence="1 2" key="1">
    <citation type="submission" date="2015-01" db="EMBL/GenBank/DDBJ databases">
        <title>Genome Assembly of Bacillus badius MTCC 1458.</title>
        <authorList>
            <person name="Verma A."/>
            <person name="Khatri I."/>
            <person name="Mual P."/>
            <person name="Subramanian S."/>
            <person name="Krishnamurthi S."/>
        </authorList>
    </citation>
    <scope>NUCLEOTIDE SEQUENCE [LARGE SCALE GENOMIC DNA]</scope>
    <source>
        <strain evidence="1 2">MTCC 1458</strain>
    </source>
</reference>
<evidence type="ECO:0000313" key="2">
    <source>
        <dbReference type="Proteomes" id="UP000031982"/>
    </source>
</evidence>
<dbReference type="Proteomes" id="UP000031982">
    <property type="component" value="Unassembled WGS sequence"/>
</dbReference>
<gene>
    <name evidence="1" type="ORF">SD77_2417</name>
</gene>